<keyword evidence="4" id="KW-1185">Reference proteome</keyword>
<feature type="domain" description="EH" evidence="1">
    <location>
        <begin position="10"/>
        <end position="93"/>
    </location>
</feature>
<dbReference type="AlphaFoldDB" id="A0AAN9TL48"/>
<protein>
    <submittedName>
        <fullName evidence="3">Uncharacterized protein</fullName>
    </submittedName>
</protein>
<dbReference type="InterPro" id="IPR000261">
    <property type="entry name" value="EH_dom"/>
</dbReference>
<comment type="caution">
    <text evidence="3">The sequence shown here is derived from an EMBL/GenBank/DDBJ whole genome shotgun (WGS) entry which is preliminary data.</text>
</comment>
<dbReference type="SUPFAM" id="SSF47473">
    <property type="entry name" value="EF-hand"/>
    <property type="match status" value="1"/>
</dbReference>
<evidence type="ECO:0000313" key="4">
    <source>
        <dbReference type="Proteomes" id="UP001367676"/>
    </source>
</evidence>
<dbReference type="GO" id="GO:0060090">
    <property type="term" value="F:molecular adaptor activity"/>
    <property type="evidence" value="ECO:0007669"/>
    <property type="project" value="TreeGrafter"/>
</dbReference>
<feature type="domain" description="EF-hand" evidence="2">
    <location>
        <begin position="42"/>
        <end position="77"/>
    </location>
</feature>
<gene>
    <name evidence="3" type="ORF">V9T40_008581</name>
</gene>
<dbReference type="GO" id="GO:0042734">
    <property type="term" value="C:presynaptic membrane"/>
    <property type="evidence" value="ECO:0007669"/>
    <property type="project" value="TreeGrafter"/>
</dbReference>
<evidence type="ECO:0000259" key="1">
    <source>
        <dbReference type="PROSITE" id="PS50031"/>
    </source>
</evidence>
<reference evidence="3 4" key="1">
    <citation type="submission" date="2024-03" db="EMBL/GenBank/DDBJ databases">
        <title>Adaptation during the transition from Ophiocordyceps entomopathogen to insect associate is accompanied by gene loss and intensified selection.</title>
        <authorList>
            <person name="Ward C.M."/>
            <person name="Onetto C.A."/>
            <person name="Borneman A.R."/>
        </authorList>
    </citation>
    <scope>NUCLEOTIDE SEQUENCE [LARGE SCALE GENOMIC DNA]</scope>
    <source>
        <strain evidence="3">AWRI1</strain>
        <tissue evidence="3">Single Adult Female</tissue>
    </source>
</reference>
<proteinExistence type="predicted"/>
<accession>A0AAN9TL48</accession>
<dbReference type="SMART" id="SM00027">
    <property type="entry name" value="EH"/>
    <property type="match status" value="1"/>
</dbReference>
<dbReference type="PANTHER" id="PTHR11216:SF170">
    <property type="entry name" value="DYNAMIN ASSOCIATED PROTEIN 160, ISOFORM D"/>
    <property type="match status" value="1"/>
</dbReference>
<dbReference type="Gene3D" id="1.10.238.10">
    <property type="entry name" value="EF-hand"/>
    <property type="match status" value="1"/>
</dbReference>
<dbReference type="PROSITE" id="PS50031">
    <property type="entry name" value="EH"/>
    <property type="match status" value="1"/>
</dbReference>
<dbReference type="GO" id="GO:0005737">
    <property type="term" value="C:cytoplasm"/>
    <property type="evidence" value="ECO:0007669"/>
    <property type="project" value="TreeGrafter"/>
</dbReference>
<dbReference type="PROSITE" id="PS50222">
    <property type="entry name" value="EF_HAND_2"/>
    <property type="match status" value="1"/>
</dbReference>
<dbReference type="InterPro" id="IPR011992">
    <property type="entry name" value="EF-hand-dom_pair"/>
</dbReference>
<dbReference type="EMBL" id="JBBCAQ010000010">
    <property type="protein sequence ID" value="KAK7601140.1"/>
    <property type="molecule type" value="Genomic_DNA"/>
</dbReference>
<dbReference type="GO" id="GO:0097708">
    <property type="term" value="C:intracellular vesicle"/>
    <property type="evidence" value="ECO:0007669"/>
    <property type="project" value="TreeGrafter"/>
</dbReference>
<dbReference type="GO" id="GO:0150007">
    <property type="term" value="P:clathrin-dependent synaptic vesicle endocytosis"/>
    <property type="evidence" value="ECO:0007669"/>
    <property type="project" value="TreeGrafter"/>
</dbReference>
<organism evidence="3 4">
    <name type="scientific">Parthenolecanium corni</name>
    <dbReference type="NCBI Taxonomy" id="536013"/>
    <lineage>
        <taxon>Eukaryota</taxon>
        <taxon>Metazoa</taxon>
        <taxon>Ecdysozoa</taxon>
        <taxon>Arthropoda</taxon>
        <taxon>Hexapoda</taxon>
        <taxon>Insecta</taxon>
        <taxon>Pterygota</taxon>
        <taxon>Neoptera</taxon>
        <taxon>Paraneoptera</taxon>
        <taxon>Hemiptera</taxon>
        <taxon>Sternorrhyncha</taxon>
        <taxon>Coccoidea</taxon>
        <taxon>Coccidae</taxon>
        <taxon>Parthenolecanium</taxon>
    </lineage>
</organism>
<name>A0AAN9TL48_9HEMI</name>
<dbReference type="CDD" id="cd00052">
    <property type="entry name" value="EH"/>
    <property type="match status" value="1"/>
</dbReference>
<dbReference type="GO" id="GO:0005509">
    <property type="term" value="F:calcium ion binding"/>
    <property type="evidence" value="ECO:0007669"/>
    <property type="project" value="InterPro"/>
</dbReference>
<dbReference type="Proteomes" id="UP001367676">
    <property type="component" value="Unassembled WGS sequence"/>
</dbReference>
<evidence type="ECO:0000313" key="3">
    <source>
        <dbReference type="EMBL" id="KAK7601140.1"/>
    </source>
</evidence>
<evidence type="ECO:0000259" key="2">
    <source>
        <dbReference type="PROSITE" id="PS50222"/>
    </source>
</evidence>
<dbReference type="PANTHER" id="PTHR11216">
    <property type="entry name" value="EH DOMAIN"/>
    <property type="match status" value="1"/>
</dbReference>
<dbReference type="Pfam" id="PF12763">
    <property type="entry name" value="EH"/>
    <property type="match status" value="1"/>
</dbReference>
<sequence length="233" mass="25603">MENWSVTVEERRIFETQFSSLNPVDGNISGENAKRFFVQSSLPPNILAFIWELSDVTRDGQLNLNEFIVACKLIQMKLRGNNIPPTLPGPLLQLLNPVEAPSIPIPAPIVPSVPVSVPPPSVSATPVEGSPEMERQRHLEWEKQRIQDLQAHLQKELDSVIGIRERSIALDTEYQTLVKGKKRQIGWFPASYVKVVGGGGITSPVSCTTPRKLSFSTNTAGSSSYALSVETSS</sequence>
<dbReference type="InterPro" id="IPR002048">
    <property type="entry name" value="EF_hand_dom"/>
</dbReference>